<proteinExistence type="predicted"/>
<organism evidence="2 3">
    <name type="scientific">Luteimonas yindakuii</name>
    <dbReference type="NCBI Taxonomy" id="2565782"/>
    <lineage>
        <taxon>Bacteria</taxon>
        <taxon>Pseudomonadati</taxon>
        <taxon>Pseudomonadota</taxon>
        <taxon>Gammaproteobacteria</taxon>
        <taxon>Lysobacterales</taxon>
        <taxon>Lysobacteraceae</taxon>
        <taxon>Luteimonas</taxon>
    </lineage>
</organism>
<feature type="domain" description="T6SS immunity protein Tdi1 C-terminal" evidence="1">
    <location>
        <begin position="56"/>
        <end position="122"/>
    </location>
</feature>
<keyword evidence="3" id="KW-1185">Reference proteome</keyword>
<dbReference type="InterPro" id="IPR015002">
    <property type="entry name" value="T6SS_Tdi1_C"/>
</dbReference>
<dbReference type="EMBL" id="SPUH01000001">
    <property type="protein sequence ID" value="TKS54873.1"/>
    <property type="molecule type" value="Genomic_DNA"/>
</dbReference>
<accession>A0A4Z1RFD0</accession>
<evidence type="ECO:0000313" key="2">
    <source>
        <dbReference type="EMBL" id="TKS54873.1"/>
    </source>
</evidence>
<evidence type="ECO:0000313" key="3">
    <source>
        <dbReference type="Proteomes" id="UP000298681"/>
    </source>
</evidence>
<comment type="caution">
    <text evidence="2">The sequence shown here is derived from an EMBL/GenBank/DDBJ whole genome shotgun (WGS) entry which is preliminary data.</text>
</comment>
<reference evidence="2 3" key="1">
    <citation type="submission" date="2019-01" db="EMBL/GenBank/DDBJ databases">
        <authorList>
            <person name="Zhang S."/>
        </authorList>
    </citation>
    <scope>NUCLEOTIDE SEQUENCE [LARGE SCALE GENOMIC DNA]</scope>
    <source>
        <strain evidence="2 3">1626</strain>
    </source>
</reference>
<name>A0A4Z1RFD0_9GAMM</name>
<dbReference type="AlphaFoldDB" id="A0A4Z1RFD0"/>
<protein>
    <submittedName>
        <fullName evidence="2">DUF1851 domain-containing protein</fullName>
    </submittedName>
</protein>
<dbReference type="RefSeq" id="WP_134674230.1">
    <property type="nucleotide sequence ID" value="NZ_CP039383.2"/>
</dbReference>
<dbReference type="OrthoDB" id="672028at2"/>
<dbReference type="Pfam" id="PF08906">
    <property type="entry name" value="T6SS_Tdi1_C"/>
    <property type="match status" value="1"/>
</dbReference>
<sequence>MDLLSVIERSWGWTGLRPTAVVGDNPFGNLIVKDQTERYWRICPEDLFCAVVAASRPELDALSRSQEFLHDWYMATLVGQAEQGLGPLRPGYRYCLKIPATLGGQYGGDNLATLPLLELIAASGHIAQQIRELPDGAQVRLVVTE</sequence>
<evidence type="ECO:0000259" key="1">
    <source>
        <dbReference type="Pfam" id="PF08906"/>
    </source>
</evidence>
<dbReference type="Proteomes" id="UP000298681">
    <property type="component" value="Unassembled WGS sequence"/>
</dbReference>
<gene>
    <name evidence="2" type="ORF">E4582_08940</name>
</gene>